<feature type="binding site" evidence="7">
    <location>
        <position position="123"/>
    </location>
    <ligand>
        <name>phosphoenolpyruvate</name>
        <dbReference type="ChEBI" id="CHEBI:58702"/>
    </ligand>
</feature>
<proteinExistence type="inferred from homology"/>
<comment type="function">
    <text evidence="7">Catalyzes the transfer of the enolpyruvyl moiety of phosphoenolpyruvate (PEP) to the 5-hydroxyl of shikimate-3-phosphate (S3P) to produce enolpyruvyl shikimate-3-phosphate and inorganic phosphate.</text>
</comment>
<dbReference type="NCBIfam" id="TIGR01356">
    <property type="entry name" value="aroA"/>
    <property type="match status" value="1"/>
</dbReference>
<dbReference type="GO" id="GO:0005737">
    <property type="term" value="C:cytoplasm"/>
    <property type="evidence" value="ECO:0007669"/>
    <property type="project" value="UniProtKB-SubCell"/>
</dbReference>
<comment type="catalytic activity">
    <reaction evidence="6">
        <text>3-phosphoshikimate + phosphoenolpyruvate = 5-O-(1-carboxyvinyl)-3-phosphoshikimate + phosphate</text>
        <dbReference type="Rhea" id="RHEA:21256"/>
        <dbReference type="ChEBI" id="CHEBI:43474"/>
        <dbReference type="ChEBI" id="CHEBI:57701"/>
        <dbReference type="ChEBI" id="CHEBI:58702"/>
        <dbReference type="ChEBI" id="CHEBI:145989"/>
        <dbReference type="EC" id="2.5.1.19"/>
    </reaction>
    <physiologicalReaction direction="left-to-right" evidence="6">
        <dbReference type="Rhea" id="RHEA:21257"/>
    </physiologicalReaction>
</comment>
<feature type="binding site" evidence="7">
    <location>
        <position position="21"/>
    </location>
    <ligand>
        <name>3-phosphoshikimate</name>
        <dbReference type="ChEBI" id="CHEBI:145989"/>
    </ligand>
</feature>
<keyword evidence="4 7" id="KW-0808">Transferase</keyword>
<dbReference type="SUPFAM" id="SSF55205">
    <property type="entry name" value="EPT/RTPC-like"/>
    <property type="match status" value="1"/>
</dbReference>
<comment type="caution">
    <text evidence="7">Lacks conserved residue(s) required for the propagation of feature annotation.</text>
</comment>
<feature type="binding site" evidence="7">
    <location>
        <position position="342"/>
    </location>
    <ligand>
        <name>3-phosphoshikimate</name>
        <dbReference type="ChEBI" id="CHEBI:145989"/>
    </ligand>
</feature>
<comment type="similarity">
    <text evidence="2 7">Belongs to the EPSP synthase family.</text>
</comment>
<evidence type="ECO:0000256" key="6">
    <source>
        <dbReference type="ARBA" id="ARBA00044633"/>
    </source>
</evidence>
<evidence type="ECO:0000256" key="1">
    <source>
        <dbReference type="ARBA" id="ARBA00004811"/>
    </source>
</evidence>
<dbReference type="AlphaFoldDB" id="A0A930W1Q2"/>
<accession>A0A930W1Q2</accession>
<evidence type="ECO:0000256" key="2">
    <source>
        <dbReference type="ARBA" id="ARBA00009948"/>
    </source>
</evidence>
<keyword evidence="5 7" id="KW-0057">Aromatic amino acid biosynthesis</keyword>
<evidence type="ECO:0000256" key="3">
    <source>
        <dbReference type="ARBA" id="ARBA00022605"/>
    </source>
</evidence>
<feature type="binding site" evidence="7">
    <location>
        <position position="20"/>
    </location>
    <ligand>
        <name>phosphoenolpyruvate</name>
        <dbReference type="ChEBI" id="CHEBI:58702"/>
    </ligand>
</feature>
<dbReference type="PANTHER" id="PTHR21090">
    <property type="entry name" value="AROM/DEHYDROQUINATE SYNTHASE"/>
    <property type="match status" value="1"/>
</dbReference>
<comment type="subunit">
    <text evidence="7">Monomer.</text>
</comment>
<evidence type="ECO:0000256" key="5">
    <source>
        <dbReference type="ARBA" id="ARBA00023141"/>
    </source>
</evidence>
<evidence type="ECO:0000313" key="10">
    <source>
        <dbReference type="Proteomes" id="UP000698335"/>
    </source>
</evidence>
<dbReference type="GO" id="GO:0003866">
    <property type="term" value="F:3-phosphoshikimate 1-carboxyvinyltransferase activity"/>
    <property type="evidence" value="ECO:0007669"/>
    <property type="project" value="UniProtKB-UniRule"/>
</dbReference>
<feature type="binding site" evidence="7">
    <location>
        <position position="166"/>
    </location>
    <ligand>
        <name>3-phosphoshikimate</name>
        <dbReference type="ChEBI" id="CHEBI:145989"/>
    </ligand>
</feature>
<dbReference type="EMBL" id="JABZGW010000171">
    <property type="protein sequence ID" value="MBF4807930.1"/>
    <property type="molecule type" value="Genomic_DNA"/>
</dbReference>
<evidence type="ECO:0000256" key="4">
    <source>
        <dbReference type="ARBA" id="ARBA00022679"/>
    </source>
</evidence>
<organism evidence="9 10">
    <name type="scientific">Lancefieldella rimae</name>
    <dbReference type="NCBI Taxonomy" id="1383"/>
    <lineage>
        <taxon>Bacteria</taxon>
        <taxon>Bacillati</taxon>
        <taxon>Actinomycetota</taxon>
        <taxon>Coriobacteriia</taxon>
        <taxon>Coriobacteriales</taxon>
        <taxon>Atopobiaceae</taxon>
        <taxon>Lancefieldella</taxon>
    </lineage>
</organism>
<evidence type="ECO:0000313" key="9">
    <source>
        <dbReference type="EMBL" id="MBF4807930.1"/>
    </source>
</evidence>
<name>A0A930W1Q2_9ACTN</name>
<dbReference type="InterPro" id="IPR013792">
    <property type="entry name" value="RNA3'P_cycl/enolpyr_Trfase_a/b"/>
</dbReference>
<dbReference type="HAMAP" id="MF_00210">
    <property type="entry name" value="EPSP_synth"/>
    <property type="match status" value="1"/>
</dbReference>
<protein>
    <recommendedName>
        <fullName evidence="7">3-phosphoshikimate 1-carboxyvinyltransferase</fullName>
        <ecNumber evidence="7">2.5.1.19</ecNumber>
    </recommendedName>
    <alternativeName>
        <fullName evidence="7">5-enolpyruvylshikimate-3-phosphate synthase</fullName>
        <shortName evidence="7">EPSP synthase</shortName>
        <shortName evidence="7">EPSPS</shortName>
    </alternativeName>
</protein>
<feature type="domain" description="Enolpyruvate transferase" evidence="8">
    <location>
        <begin position="7"/>
        <end position="423"/>
    </location>
</feature>
<dbReference type="CDD" id="cd01556">
    <property type="entry name" value="EPSP_synthase"/>
    <property type="match status" value="1"/>
</dbReference>
<feature type="binding site" evidence="7">
    <location>
        <position position="165"/>
    </location>
    <ligand>
        <name>3-phosphoshikimate</name>
        <dbReference type="ChEBI" id="CHEBI:145989"/>
    </ligand>
</feature>
<gene>
    <name evidence="7 9" type="primary">aroA</name>
    <name evidence="9" type="ORF">HXK26_04470</name>
</gene>
<keyword evidence="3 7" id="KW-0028">Amino-acid biosynthesis</keyword>
<feature type="active site" description="Proton acceptor" evidence="7">
    <location>
        <position position="315"/>
    </location>
</feature>
<feature type="binding site" evidence="7">
    <location>
        <position position="25"/>
    </location>
    <ligand>
        <name>3-phosphoshikimate</name>
        <dbReference type="ChEBI" id="CHEBI:145989"/>
    </ligand>
</feature>
<evidence type="ECO:0000259" key="8">
    <source>
        <dbReference type="Pfam" id="PF00275"/>
    </source>
</evidence>
<evidence type="ECO:0000256" key="7">
    <source>
        <dbReference type="HAMAP-Rule" id="MF_00210"/>
    </source>
</evidence>
<feature type="binding site" evidence="7">
    <location>
        <position position="20"/>
    </location>
    <ligand>
        <name>3-phosphoshikimate</name>
        <dbReference type="ChEBI" id="CHEBI:145989"/>
    </ligand>
</feature>
<feature type="binding site" evidence="7">
    <location>
        <position position="167"/>
    </location>
    <ligand>
        <name>3-phosphoshikimate</name>
        <dbReference type="ChEBI" id="CHEBI:145989"/>
    </ligand>
</feature>
<keyword evidence="7" id="KW-0963">Cytoplasm</keyword>
<comment type="pathway">
    <text evidence="1 7">Metabolic intermediate biosynthesis; chorismate biosynthesis; chorismate from D-erythrose 4-phosphate and phosphoenolpyruvate: step 6/7.</text>
</comment>
<dbReference type="InterPro" id="IPR036968">
    <property type="entry name" value="Enolpyruvate_Tfrase_sf"/>
</dbReference>
<sequence>MLATIIPHELSGSIRSVASKSEAHRSFICAAFADGITDITCHTASKDIDATIACLETLGAHFAKTSKGYRVSPIKQPKRVLFNLRRFDLNCGESASTLRFLLPLVCALGRKVELHVEGTLAHRPLTPFYEELVAHGARLSPEGSYPLLVSGQIKGGRFVLPGNISSQFVSGLLMAAPLMEQDLEVLVTEPVESAPYIDLTCSVLAKFGVGVEKTHVTENDTEYLRFYVSDNVRYQTPGLLEVEGDWSNAAFWLTAGALGSGVEVTDLNMQSKQGDRTILAALSLVGARVSRHGSTAAAMYDHLRAIQLNVADTPDLVPPLAIVAAFAEGTSKFSGVQRLRLKESDRLQSITAAISALGGRAYIEGDDTLVIEGHGSLDGGSVDGESDHRIVMMAAVAASFANNSTTVTHAEAIAKSYPTFFEDFRALGGKAELTDTTE</sequence>
<dbReference type="PIRSF" id="PIRSF000505">
    <property type="entry name" value="EPSPS"/>
    <property type="match status" value="1"/>
</dbReference>
<dbReference type="Proteomes" id="UP000698335">
    <property type="component" value="Unassembled WGS sequence"/>
</dbReference>
<dbReference type="GO" id="GO:0009073">
    <property type="term" value="P:aromatic amino acid family biosynthetic process"/>
    <property type="evidence" value="ECO:0007669"/>
    <property type="project" value="UniProtKB-KW"/>
</dbReference>
<dbReference type="GO" id="GO:0009423">
    <property type="term" value="P:chorismate biosynthetic process"/>
    <property type="evidence" value="ECO:0007669"/>
    <property type="project" value="UniProtKB-UniRule"/>
</dbReference>
<dbReference type="InterPro" id="IPR006264">
    <property type="entry name" value="EPSP_synthase"/>
</dbReference>
<feature type="binding site" evidence="7">
    <location>
        <position position="167"/>
    </location>
    <ligand>
        <name>phosphoenolpyruvate</name>
        <dbReference type="ChEBI" id="CHEBI:58702"/>
    </ligand>
</feature>
<dbReference type="GO" id="GO:0008652">
    <property type="term" value="P:amino acid biosynthetic process"/>
    <property type="evidence" value="ECO:0007669"/>
    <property type="project" value="UniProtKB-KW"/>
</dbReference>
<dbReference type="EC" id="2.5.1.19" evidence="7"/>
<dbReference type="InterPro" id="IPR023193">
    <property type="entry name" value="EPSP_synthase_CS"/>
</dbReference>
<feature type="binding site" evidence="7">
    <location>
        <position position="193"/>
    </location>
    <ligand>
        <name>3-phosphoshikimate</name>
        <dbReference type="ChEBI" id="CHEBI:145989"/>
    </ligand>
</feature>
<dbReference type="PROSITE" id="PS00885">
    <property type="entry name" value="EPSP_SYNTHASE_2"/>
    <property type="match status" value="1"/>
</dbReference>
<feature type="binding site" evidence="7">
    <location>
        <position position="346"/>
    </location>
    <ligand>
        <name>phosphoenolpyruvate</name>
        <dbReference type="ChEBI" id="CHEBI:58702"/>
    </ligand>
</feature>
<feature type="binding site" evidence="7">
    <location>
        <position position="389"/>
    </location>
    <ligand>
        <name>phosphoenolpyruvate</name>
        <dbReference type="ChEBI" id="CHEBI:58702"/>
    </ligand>
</feature>
<dbReference type="Gene3D" id="3.65.10.10">
    <property type="entry name" value="Enolpyruvate transferase domain"/>
    <property type="match status" value="2"/>
</dbReference>
<feature type="binding site" evidence="7">
    <location>
        <position position="415"/>
    </location>
    <ligand>
        <name>phosphoenolpyruvate</name>
        <dbReference type="ChEBI" id="CHEBI:58702"/>
    </ligand>
</feature>
<reference evidence="9" key="1">
    <citation type="submission" date="2020-04" db="EMBL/GenBank/DDBJ databases">
        <title>Deep metagenomics examines the oral microbiome during advanced dental caries in children, revealing novel taxa and co-occurrences with host molecules.</title>
        <authorList>
            <person name="Baker J.L."/>
            <person name="Morton J.T."/>
            <person name="Dinis M."/>
            <person name="Alvarez R."/>
            <person name="Tran N.C."/>
            <person name="Knight R."/>
            <person name="Edlund A."/>
        </authorList>
    </citation>
    <scope>NUCLEOTIDE SEQUENCE</scope>
    <source>
        <strain evidence="9">JCVI_38_bin.5</strain>
    </source>
</reference>
<dbReference type="PANTHER" id="PTHR21090:SF5">
    <property type="entry name" value="PENTAFUNCTIONAL AROM POLYPEPTIDE"/>
    <property type="match status" value="1"/>
</dbReference>
<dbReference type="Pfam" id="PF00275">
    <property type="entry name" value="EPSP_synthase"/>
    <property type="match status" value="1"/>
</dbReference>
<comment type="subcellular location">
    <subcellularLocation>
        <location evidence="7">Cytoplasm</location>
    </subcellularLocation>
</comment>
<feature type="binding site" evidence="7">
    <location>
        <position position="315"/>
    </location>
    <ligand>
        <name>3-phosphoshikimate</name>
        <dbReference type="ChEBI" id="CHEBI:145989"/>
    </ligand>
</feature>
<comment type="caution">
    <text evidence="9">The sequence shown here is derived from an EMBL/GenBank/DDBJ whole genome shotgun (WGS) entry which is preliminary data.</text>
</comment>
<dbReference type="InterPro" id="IPR001986">
    <property type="entry name" value="Enolpyruvate_Tfrase_dom"/>
</dbReference>